<reference evidence="1 2" key="1">
    <citation type="submission" date="2016-09" db="EMBL/GenBank/DDBJ databases">
        <title>The draft genome of Dichanthelium oligosanthes: A C3 panicoid grass species.</title>
        <authorList>
            <person name="Studer A.J."/>
            <person name="Schnable J.C."/>
            <person name="Brutnell T.P."/>
        </authorList>
    </citation>
    <scope>NUCLEOTIDE SEQUENCE [LARGE SCALE GENOMIC DNA]</scope>
    <source>
        <strain evidence="2">cv. Kellogg 1175</strain>
        <tissue evidence="1">Leaf</tissue>
    </source>
</reference>
<evidence type="ECO:0000313" key="1">
    <source>
        <dbReference type="EMBL" id="OEL14589.1"/>
    </source>
</evidence>
<proteinExistence type="predicted"/>
<dbReference type="EMBL" id="LWDX02069477">
    <property type="protein sequence ID" value="OEL14589.1"/>
    <property type="molecule type" value="Genomic_DNA"/>
</dbReference>
<evidence type="ECO:0000313" key="2">
    <source>
        <dbReference type="Proteomes" id="UP000095767"/>
    </source>
</evidence>
<gene>
    <name evidence="1" type="ORF">BAE44_0024391</name>
</gene>
<accession>A0A1E5UNX2</accession>
<dbReference type="Proteomes" id="UP000095767">
    <property type="component" value="Unassembled WGS sequence"/>
</dbReference>
<protein>
    <submittedName>
        <fullName evidence="1">Uncharacterized protein</fullName>
    </submittedName>
</protein>
<dbReference type="AlphaFoldDB" id="A0A1E5UNX2"/>
<organism evidence="1 2">
    <name type="scientific">Dichanthelium oligosanthes</name>
    <dbReference type="NCBI Taxonomy" id="888268"/>
    <lineage>
        <taxon>Eukaryota</taxon>
        <taxon>Viridiplantae</taxon>
        <taxon>Streptophyta</taxon>
        <taxon>Embryophyta</taxon>
        <taxon>Tracheophyta</taxon>
        <taxon>Spermatophyta</taxon>
        <taxon>Magnoliopsida</taxon>
        <taxon>Liliopsida</taxon>
        <taxon>Poales</taxon>
        <taxon>Poaceae</taxon>
        <taxon>PACMAD clade</taxon>
        <taxon>Panicoideae</taxon>
        <taxon>Panicodae</taxon>
        <taxon>Paniceae</taxon>
        <taxon>Dichantheliinae</taxon>
        <taxon>Dichanthelium</taxon>
    </lineage>
</organism>
<name>A0A1E5UNX2_9POAL</name>
<sequence>MGGVFAVHHSLILATSMDGRLSLIVLLPLHHQIEVWVLVGSGWWSLQRKIHLLDLLPDYCPEVGLIQLSSFCQRSGCLFGNITEKSLLIVVDKGSLRPTTRFDASPVKYPFKMDWPTYISKMKYF</sequence>
<keyword evidence="2" id="KW-1185">Reference proteome</keyword>
<comment type="caution">
    <text evidence="1">The sequence shown here is derived from an EMBL/GenBank/DDBJ whole genome shotgun (WGS) entry which is preliminary data.</text>
</comment>